<dbReference type="PANTHER" id="PTHR11647:SF1">
    <property type="entry name" value="COLLAPSIN RESPONSE MEDIATOR PROTEIN"/>
    <property type="match status" value="1"/>
</dbReference>
<evidence type="ECO:0000256" key="1">
    <source>
        <dbReference type="SAM" id="MobiDB-lite"/>
    </source>
</evidence>
<dbReference type="SUPFAM" id="SSF51556">
    <property type="entry name" value="Metallo-dependent hydrolases"/>
    <property type="match status" value="1"/>
</dbReference>
<organism evidence="3 4">
    <name type="scientific">Nocardiopsis flavescens</name>
    <dbReference type="NCBI Taxonomy" id="758803"/>
    <lineage>
        <taxon>Bacteria</taxon>
        <taxon>Bacillati</taxon>
        <taxon>Actinomycetota</taxon>
        <taxon>Actinomycetes</taxon>
        <taxon>Streptosporangiales</taxon>
        <taxon>Nocardiopsidaceae</taxon>
        <taxon>Nocardiopsis</taxon>
    </lineage>
</organism>
<accession>A0A1M6N3W0</accession>
<evidence type="ECO:0000259" key="2">
    <source>
        <dbReference type="Pfam" id="PF07969"/>
    </source>
</evidence>
<dbReference type="AlphaFoldDB" id="A0A1M6N3W0"/>
<dbReference type="InterPro" id="IPR050378">
    <property type="entry name" value="Metallo-dep_Hydrolases_sf"/>
</dbReference>
<feature type="domain" description="Amidohydrolase 3" evidence="2">
    <location>
        <begin position="54"/>
        <end position="520"/>
    </location>
</feature>
<name>A0A1M6N3W0_9ACTN</name>
<dbReference type="InterPro" id="IPR011059">
    <property type="entry name" value="Metal-dep_hydrolase_composite"/>
</dbReference>
<keyword evidence="4" id="KW-1185">Reference proteome</keyword>
<evidence type="ECO:0000313" key="3">
    <source>
        <dbReference type="EMBL" id="SHJ90283.1"/>
    </source>
</evidence>
<dbReference type="PANTHER" id="PTHR11647">
    <property type="entry name" value="HYDRANTOINASE/DIHYDROPYRIMIDINASE FAMILY MEMBER"/>
    <property type="match status" value="1"/>
</dbReference>
<proteinExistence type="predicted"/>
<dbReference type="InterPro" id="IPR013108">
    <property type="entry name" value="Amidohydro_3"/>
</dbReference>
<evidence type="ECO:0000313" key="4">
    <source>
        <dbReference type="Proteomes" id="UP000184452"/>
    </source>
</evidence>
<sequence>MQSETVLAGGRVVDGTGGPSRPADVVLRGDRIVHIVPPGAGHRMTGIGGAGPAEVVDVSGLVLAPGFIDMHSHSDLAVLADPGHEAKVLQGVTLEVVGQDGLGYAPVTDDTVEELRAQLAGWNGTPDLDHAWRGIGGYLDRVDAGAPVNVAHLVPQGNVRMAVLGGEDRAPTGAELDRMRAIVARGMEDGAHGLSAGLTYTPGMYATDDEIVALLSPVHEAGGYYCPHHRNYGSRVVESYRECLDVARRAQVALHLAHCHVNFPRNRGRAPEVLDAIDEATVHHGLDVTLDSYPYGASATYLGAPLPSWAQTGGTAATLERLRDPGTRARILHEIEVEGTDGNHGIPMDWSAIVVTGTADPALSWAVGASVAELAARRGREPGDLYMELLIGDELRSGCLLQVGNEENIRTIMRHSSHTAGSDGILVGAKPHPRGWGTFPRYLGHYVRELGVLSLEECVRHLTSRPARRLGLSGRGTVHLGAVADLVVFDPDTVDARATYDEPRLTPVGIEHVLVAGEFTVRDGRRTDRLPGRSVRRERR</sequence>
<protein>
    <submittedName>
        <fullName evidence="3">N-acyl-D-amino-acid deacylase</fullName>
    </submittedName>
</protein>
<dbReference type="SUPFAM" id="SSF51338">
    <property type="entry name" value="Composite domain of metallo-dependent hydrolases"/>
    <property type="match status" value="1"/>
</dbReference>
<dbReference type="InterPro" id="IPR032466">
    <property type="entry name" value="Metal_Hydrolase"/>
</dbReference>
<dbReference type="RefSeq" id="WP_073380557.1">
    <property type="nucleotide sequence ID" value="NZ_FQZK01000011.1"/>
</dbReference>
<dbReference type="Gene3D" id="3.20.20.140">
    <property type="entry name" value="Metal-dependent hydrolases"/>
    <property type="match status" value="2"/>
</dbReference>
<dbReference type="EMBL" id="FQZK01000011">
    <property type="protein sequence ID" value="SHJ90283.1"/>
    <property type="molecule type" value="Genomic_DNA"/>
</dbReference>
<feature type="region of interest" description="Disordered" evidence="1">
    <location>
        <begin position="1"/>
        <end position="22"/>
    </location>
</feature>
<dbReference type="OrthoDB" id="9766983at2"/>
<gene>
    <name evidence="3" type="ORF">SAMN05421803_11145</name>
</gene>
<dbReference type="Pfam" id="PF07969">
    <property type="entry name" value="Amidohydro_3"/>
    <property type="match status" value="1"/>
</dbReference>
<dbReference type="CDD" id="cd01297">
    <property type="entry name" value="D-aminoacylase"/>
    <property type="match status" value="1"/>
</dbReference>
<reference evidence="3 4" key="1">
    <citation type="submission" date="2016-11" db="EMBL/GenBank/DDBJ databases">
        <authorList>
            <person name="Jaros S."/>
            <person name="Januszkiewicz K."/>
            <person name="Wedrychowicz H."/>
        </authorList>
    </citation>
    <scope>NUCLEOTIDE SEQUENCE [LARGE SCALE GENOMIC DNA]</scope>
    <source>
        <strain evidence="3 4">CGMCC 4.5723</strain>
    </source>
</reference>
<dbReference type="GO" id="GO:0016812">
    <property type="term" value="F:hydrolase activity, acting on carbon-nitrogen (but not peptide) bonds, in cyclic amides"/>
    <property type="evidence" value="ECO:0007669"/>
    <property type="project" value="TreeGrafter"/>
</dbReference>
<dbReference type="Proteomes" id="UP000184452">
    <property type="component" value="Unassembled WGS sequence"/>
</dbReference>
<dbReference type="STRING" id="758803.SAMN05421803_11145"/>
<dbReference type="GO" id="GO:0005829">
    <property type="term" value="C:cytosol"/>
    <property type="evidence" value="ECO:0007669"/>
    <property type="project" value="TreeGrafter"/>
</dbReference>